<protein>
    <submittedName>
        <fullName evidence="1">Uncharacterized protein</fullName>
    </submittedName>
</protein>
<evidence type="ECO:0000313" key="2">
    <source>
        <dbReference type="Proteomes" id="UP001597023"/>
    </source>
</evidence>
<name>A0ABW2W8G0_9ACTN</name>
<dbReference type="Proteomes" id="UP001597023">
    <property type="component" value="Unassembled WGS sequence"/>
</dbReference>
<dbReference type="RefSeq" id="WP_381607015.1">
    <property type="nucleotide sequence ID" value="NZ_JBHTEB010000001.1"/>
</dbReference>
<keyword evidence="2" id="KW-1185">Reference proteome</keyword>
<comment type="caution">
    <text evidence="1">The sequence shown here is derived from an EMBL/GenBank/DDBJ whole genome shotgun (WGS) entry which is preliminary data.</text>
</comment>
<dbReference type="EMBL" id="JBHTEB010000001">
    <property type="protein sequence ID" value="MFD0314680.1"/>
    <property type="molecule type" value="Genomic_DNA"/>
</dbReference>
<proteinExistence type="predicted"/>
<evidence type="ECO:0000313" key="1">
    <source>
        <dbReference type="EMBL" id="MFD0314680.1"/>
    </source>
</evidence>
<gene>
    <name evidence="1" type="ORF">ACFQZ6_10640</name>
</gene>
<reference evidence="2" key="1">
    <citation type="journal article" date="2019" name="Int. J. Syst. Evol. Microbiol.">
        <title>The Global Catalogue of Microorganisms (GCM) 10K type strain sequencing project: providing services to taxonomists for standard genome sequencing and annotation.</title>
        <authorList>
            <consortium name="The Broad Institute Genomics Platform"/>
            <consortium name="The Broad Institute Genome Sequencing Center for Infectious Disease"/>
            <person name="Wu L."/>
            <person name="Ma J."/>
        </authorList>
    </citation>
    <scope>NUCLEOTIDE SEQUENCE [LARGE SCALE GENOMIC DNA]</scope>
    <source>
        <strain evidence="2">CGMCC 4.7400</strain>
    </source>
</reference>
<accession>A0ABW2W8G0</accession>
<sequence>MKSTGSPLTSTAARRRRTLAHLSPIFDVHLNRARNPSRVQWEAYDFVALTQSCVDTIALSSGLEGNLGAPRDEVLADMAQVAGRMAPHRPTDEHAHVARHLLDHLLRHDEPTPYFTVEYADPDASWQPVHHQVRVLYETLAADGRTLHVNADNTAVTLLLIATNRSLEDEHEAVIAVMRAQAESGRLDAAIDSAEDALTLSRTYAANVRRLIAEAERDVTRVDYLRVLRPELMAAATHLERRISVDGTLLRHLENLRADASEEQDPVAVRQLSVAASRLGDAVETLAVLQTDVIGATPRWREAQAAQAFSAVPVSEIDPTADVLTALLGGLPLPRGARLGPPAPRVLLDVAALADRLAVPPQQMPEPEAAPVVEEPLEDADGVYEQFPEQFHDVAHVLRAHRIMPGTKARLTDLLADADRLFAAEEPSAVVDGLVAVVGGSRETARRRLRLLLALDAMMLWRPDGRPDASDEWWALDDGIRGLLADLDVPDLLVCRKGDDDDGT</sequence>
<organism evidence="1 2">
    <name type="scientific">Streptomyces flavalbus</name>
    <dbReference type="NCBI Taxonomy" id="2665155"/>
    <lineage>
        <taxon>Bacteria</taxon>
        <taxon>Bacillati</taxon>
        <taxon>Actinomycetota</taxon>
        <taxon>Actinomycetes</taxon>
        <taxon>Kitasatosporales</taxon>
        <taxon>Streptomycetaceae</taxon>
        <taxon>Streptomyces</taxon>
    </lineage>
</organism>